<dbReference type="Proteomes" id="UP000299102">
    <property type="component" value="Unassembled WGS sequence"/>
</dbReference>
<dbReference type="AlphaFoldDB" id="A0A4C1V4S4"/>
<proteinExistence type="predicted"/>
<protein>
    <submittedName>
        <fullName evidence="2">Uncharacterized protein</fullName>
    </submittedName>
</protein>
<dbReference type="OrthoDB" id="7487383at2759"/>
<feature type="region of interest" description="Disordered" evidence="1">
    <location>
        <begin position="73"/>
        <end position="111"/>
    </location>
</feature>
<reference evidence="2 3" key="1">
    <citation type="journal article" date="2019" name="Commun. Biol.">
        <title>The bagworm genome reveals a unique fibroin gene that provides high tensile strength.</title>
        <authorList>
            <person name="Kono N."/>
            <person name="Nakamura H."/>
            <person name="Ohtoshi R."/>
            <person name="Tomita M."/>
            <person name="Numata K."/>
            <person name="Arakawa K."/>
        </authorList>
    </citation>
    <scope>NUCLEOTIDE SEQUENCE [LARGE SCALE GENOMIC DNA]</scope>
</reference>
<feature type="compositionally biased region" description="Basic and acidic residues" evidence="1">
    <location>
        <begin position="83"/>
        <end position="92"/>
    </location>
</feature>
<comment type="caution">
    <text evidence="2">The sequence shown here is derived from an EMBL/GenBank/DDBJ whole genome shotgun (WGS) entry which is preliminary data.</text>
</comment>
<sequence>MPPFLRNDLPPAFSEDEKAECLADSLQNQFTNSIQPTDQRHLDEVNRVVAQLLDSPSSVNLPPRTAETCIRDLRSKKAPGPDGAKEDCEAERLQMSSPSSAFTTPWSVKVE</sequence>
<feature type="compositionally biased region" description="Polar residues" evidence="1">
    <location>
        <begin position="94"/>
        <end position="111"/>
    </location>
</feature>
<evidence type="ECO:0000256" key="1">
    <source>
        <dbReference type="SAM" id="MobiDB-lite"/>
    </source>
</evidence>
<evidence type="ECO:0000313" key="2">
    <source>
        <dbReference type="EMBL" id="GBP33277.1"/>
    </source>
</evidence>
<gene>
    <name evidence="2" type="ORF">EVAR_30865_1</name>
</gene>
<dbReference type="EMBL" id="BGZK01000272">
    <property type="protein sequence ID" value="GBP33277.1"/>
    <property type="molecule type" value="Genomic_DNA"/>
</dbReference>
<accession>A0A4C1V4S4</accession>
<name>A0A4C1V4S4_EUMVA</name>
<organism evidence="2 3">
    <name type="scientific">Eumeta variegata</name>
    <name type="common">Bagworm moth</name>
    <name type="synonym">Eumeta japonica</name>
    <dbReference type="NCBI Taxonomy" id="151549"/>
    <lineage>
        <taxon>Eukaryota</taxon>
        <taxon>Metazoa</taxon>
        <taxon>Ecdysozoa</taxon>
        <taxon>Arthropoda</taxon>
        <taxon>Hexapoda</taxon>
        <taxon>Insecta</taxon>
        <taxon>Pterygota</taxon>
        <taxon>Neoptera</taxon>
        <taxon>Endopterygota</taxon>
        <taxon>Lepidoptera</taxon>
        <taxon>Glossata</taxon>
        <taxon>Ditrysia</taxon>
        <taxon>Tineoidea</taxon>
        <taxon>Psychidae</taxon>
        <taxon>Oiketicinae</taxon>
        <taxon>Eumeta</taxon>
    </lineage>
</organism>
<keyword evidence="3" id="KW-1185">Reference proteome</keyword>
<evidence type="ECO:0000313" key="3">
    <source>
        <dbReference type="Proteomes" id="UP000299102"/>
    </source>
</evidence>